<keyword evidence="2" id="KW-1185">Reference proteome</keyword>
<gene>
    <name evidence="1" type="ORF">TKK_016403</name>
</gene>
<protein>
    <submittedName>
        <fullName evidence="1">Uncharacterized protein</fullName>
    </submittedName>
</protein>
<accession>A0ABD2W6E0</accession>
<sequence>MFAIYGSSESATSRWWEPRRNAHAALLGTQRRIYGLKYILAVLSIVATTPSGNQHQCDIPHLCIFNIFNAISLPNC</sequence>
<organism evidence="1 2">
    <name type="scientific">Trichogramma kaykai</name>
    <dbReference type="NCBI Taxonomy" id="54128"/>
    <lineage>
        <taxon>Eukaryota</taxon>
        <taxon>Metazoa</taxon>
        <taxon>Ecdysozoa</taxon>
        <taxon>Arthropoda</taxon>
        <taxon>Hexapoda</taxon>
        <taxon>Insecta</taxon>
        <taxon>Pterygota</taxon>
        <taxon>Neoptera</taxon>
        <taxon>Endopterygota</taxon>
        <taxon>Hymenoptera</taxon>
        <taxon>Apocrita</taxon>
        <taxon>Proctotrupomorpha</taxon>
        <taxon>Chalcidoidea</taxon>
        <taxon>Trichogrammatidae</taxon>
        <taxon>Trichogramma</taxon>
    </lineage>
</organism>
<reference evidence="1 2" key="1">
    <citation type="journal article" date="2024" name="bioRxiv">
        <title>A reference genome for Trichogramma kaykai: A tiny desert-dwelling parasitoid wasp with competing sex-ratio distorters.</title>
        <authorList>
            <person name="Culotta J."/>
            <person name="Lindsey A.R."/>
        </authorList>
    </citation>
    <scope>NUCLEOTIDE SEQUENCE [LARGE SCALE GENOMIC DNA]</scope>
    <source>
        <strain evidence="1 2">KSX58</strain>
    </source>
</reference>
<dbReference type="AlphaFoldDB" id="A0ABD2W6E0"/>
<comment type="caution">
    <text evidence="1">The sequence shown here is derived from an EMBL/GenBank/DDBJ whole genome shotgun (WGS) entry which is preliminary data.</text>
</comment>
<name>A0ABD2W6E0_9HYME</name>
<dbReference type="EMBL" id="JBJJXI010000132">
    <property type="protein sequence ID" value="KAL3388473.1"/>
    <property type="molecule type" value="Genomic_DNA"/>
</dbReference>
<evidence type="ECO:0000313" key="2">
    <source>
        <dbReference type="Proteomes" id="UP001627154"/>
    </source>
</evidence>
<proteinExistence type="predicted"/>
<dbReference type="Proteomes" id="UP001627154">
    <property type="component" value="Unassembled WGS sequence"/>
</dbReference>
<evidence type="ECO:0000313" key="1">
    <source>
        <dbReference type="EMBL" id="KAL3388473.1"/>
    </source>
</evidence>